<evidence type="ECO:0000313" key="2">
    <source>
        <dbReference type="Proteomes" id="UP001283361"/>
    </source>
</evidence>
<protein>
    <submittedName>
        <fullName evidence="1">Uncharacterized protein</fullName>
    </submittedName>
</protein>
<comment type="caution">
    <text evidence="1">The sequence shown here is derived from an EMBL/GenBank/DDBJ whole genome shotgun (WGS) entry which is preliminary data.</text>
</comment>
<reference evidence="1" key="1">
    <citation type="journal article" date="2023" name="G3 (Bethesda)">
        <title>A reference genome for the long-term kleptoplast-retaining sea slug Elysia crispata morphotype clarki.</title>
        <authorList>
            <person name="Eastman K.E."/>
            <person name="Pendleton A.L."/>
            <person name="Shaikh M.A."/>
            <person name="Suttiyut T."/>
            <person name="Ogas R."/>
            <person name="Tomko P."/>
            <person name="Gavelis G."/>
            <person name="Widhalm J.R."/>
            <person name="Wisecaver J.H."/>
        </authorList>
    </citation>
    <scope>NUCLEOTIDE SEQUENCE</scope>
    <source>
        <strain evidence="1">ECLA1</strain>
    </source>
</reference>
<keyword evidence="2" id="KW-1185">Reference proteome</keyword>
<name>A0AAE0ZAY7_9GAST</name>
<dbReference type="AlphaFoldDB" id="A0AAE0ZAY7"/>
<evidence type="ECO:0000313" key="1">
    <source>
        <dbReference type="EMBL" id="KAK3765978.1"/>
    </source>
</evidence>
<proteinExistence type="predicted"/>
<gene>
    <name evidence="1" type="ORF">RRG08_002221</name>
</gene>
<dbReference type="Proteomes" id="UP001283361">
    <property type="component" value="Unassembled WGS sequence"/>
</dbReference>
<accession>A0AAE0ZAY7</accession>
<sequence length="114" mass="13057">MQWKKSSLNGSSVRSLEHFSVEDLIKSSLILNKDLKNTSKNPDTWELLADSRPAWRHAVRQGTLQQEAHCIERAAQERAKRKQRTEQPQQPSVLCQMYISPGDGNYHILASKTK</sequence>
<dbReference type="EMBL" id="JAWDGP010004263">
    <property type="protein sequence ID" value="KAK3765978.1"/>
    <property type="molecule type" value="Genomic_DNA"/>
</dbReference>
<organism evidence="1 2">
    <name type="scientific">Elysia crispata</name>
    <name type="common">lettuce slug</name>
    <dbReference type="NCBI Taxonomy" id="231223"/>
    <lineage>
        <taxon>Eukaryota</taxon>
        <taxon>Metazoa</taxon>
        <taxon>Spiralia</taxon>
        <taxon>Lophotrochozoa</taxon>
        <taxon>Mollusca</taxon>
        <taxon>Gastropoda</taxon>
        <taxon>Heterobranchia</taxon>
        <taxon>Euthyneura</taxon>
        <taxon>Panpulmonata</taxon>
        <taxon>Sacoglossa</taxon>
        <taxon>Placobranchoidea</taxon>
        <taxon>Plakobranchidae</taxon>
        <taxon>Elysia</taxon>
    </lineage>
</organism>